<evidence type="ECO:0000256" key="2">
    <source>
        <dbReference type="ARBA" id="ARBA00022723"/>
    </source>
</evidence>
<dbReference type="CDD" id="cd01310">
    <property type="entry name" value="TatD_DNAse"/>
    <property type="match status" value="1"/>
</dbReference>
<dbReference type="PROSITE" id="PS01137">
    <property type="entry name" value="TATD_1"/>
    <property type="match status" value="1"/>
</dbReference>
<proteinExistence type="inferred from homology"/>
<keyword evidence="3 4" id="KW-0378">Hydrolase</keyword>
<evidence type="ECO:0000256" key="1">
    <source>
        <dbReference type="ARBA" id="ARBA00009275"/>
    </source>
</evidence>
<dbReference type="RefSeq" id="WP_338447966.1">
    <property type="nucleotide sequence ID" value="NZ_CP137640.1"/>
</dbReference>
<reference evidence="4 5" key="1">
    <citation type="submission" date="2023-10" db="EMBL/GenBank/DDBJ databases">
        <title>Niallia locisalis sp.nov. isolated from a salt pond sample.</title>
        <authorList>
            <person name="Li X.-J."/>
            <person name="Dong L."/>
        </authorList>
    </citation>
    <scope>NUCLEOTIDE SEQUENCE [LARGE SCALE GENOMIC DNA]</scope>
    <source>
        <strain evidence="4 5">DSM 29761</strain>
    </source>
</reference>
<organism evidence="4 5">
    <name type="scientific">Niallia oryzisoli</name>
    <dbReference type="NCBI Taxonomy" id="1737571"/>
    <lineage>
        <taxon>Bacteria</taxon>
        <taxon>Bacillati</taxon>
        <taxon>Bacillota</taxon>
        <taxon>Bacilli</taxon>
        <taxon>Bacillales</taxon>
        <taxon>Bacillaceae</taxon>
        <taxon>Niallia</taxon>
    </lineage>
</organism>
<sequence length="255" mass="29993">MNKIIDAHIHLDHYQPQDIEEIIFRDSTVEALIGVSYDLNSCIKNLAFTRKYKKFKSAFGWHPEQMLISDNDFSQLIDWMTVNKQEMIAIGEVGLPFYLRKKTEIPLEGYLERLESFIRLANIWNKPIVLHAVYDDAPVVCNLLEKYSIKKAHFHWFKGDEQTISRLNQNDYFISITPDVTYENEIQELVRHYPLEKMMVETDGPWPFEGLFQGQLTHPTMIHSSVTVIAEIKKLPIGEVYRQLYMNTKSFYKLI</sequence>
<dbReference type="SUPFAM" id="SSF51556">
    <property type="entry name" value="Metallo-dependent hydrolases"/>
    <property type="match status" value="1"/>
</dbReference>
<dbReference type="Pfam" id="PF01026">
    <property type="entry name" value="TatD_DNase"/>
    <property type="match status" value="1"/>
</dbReference>
<keyword evidence="5" id="KW-1185">Reference proteome</keyword>
<dbReference type="PANTHER" id="PTHR46317:SF1">
    <property type="entry name" value="HYDROLASE, TATD FAMILY"/>
    <property type="match status" value="1"/>
</dbReference>
<gene>
    <name evidence="4" type="ORF">R4Z09_17145</name>
</gene>
<dbReference type="Gene3D" id="3.20.20.140">
    <property type="entry name" value="Metal-dependent hydrolases"/>
    <property type="match status" value="1"/>
</dbReference>
<evidence type="ECO:0000313" key="4">
    <source>
        <dbReference type="EMBL" id="WVX79032.1"/>
    </source>
</evidence>
<dbReference type="InterPro" id="IPR001130">
    <property type="entry name" value="TatD-like"/>
</dbReference>
<name>A0ABZ2C7G6_9BACI</name>
<accession>A0ABZ2C7G6</accession>
<keyword evidence="2" id="KW-0479">Metal-binding</keyword>
<evidence type="ECO:0000256" key="3">
    <source>
        <dbReference type="ARBA" id="ARBA00022801"/>
    </source>
</evidence>
<dbReference type="PIRSF" id="PIRSF005902">
    <property type="entry name" value="DNase_TatD"/>
    <property type="match status" value="1"/>
</dbReference>
<protein>
    <submittedName>
        <fullName evidence="4">TatD family hydrolase</fullName>
    </submittedName>
</protein>
<dbReference type="Proteomes" id="UP001357223">
    <property type="component" value="Chromosome"/>
</dbReference>
<dbReference type="EMBL" id="CP137640">
    <property type="protein sequence ID" value="WVX79032.1"/>
    <property type="molecule type" value="Genomic_DNA"/>
</dbReference>
<evidence type="ECO:0000313" key="5">
    <source>
        <dbReference type="Proteomes" id="UP001357223"/>
    </source>
</evidence>
<dbReference type="InterPro" id="IPR032466">
    <property type="entry name" value="Metal_Hydrolase"/>
</dbReference>
<dbReference type="PANTHER" id="PTHR46317">
    <property type="entry name" value="HYDROLASE OF PHP SUPERFAMILY-RELATED PROTEIN"/>
    <property type="match status" value="1"/>
</dbReference>
<comment type="similarity">
    <text evidence="1">Belongs to the metallo-dependent hydrolases superfamily. TatD-type hydrolase family.</text>
</comment>
<dbReference type="InterPro" id="IPR018228">
    <property type="entry name" value="DNase_TatD-rel_CS"/>
</dbReference>
<dbReference type="GO" id="GO:0016787">
    <property type="term" value="F:hydrolase activity"/>
    <property type="evidence" value="ECO:0007669"/>
    <property type="project" value="UniProtKB-KW"/>
</dbReference>